<dbReference type="GO" id="GO:0005506">
    <property type="term" value="F:iron ion binding"/>
    <property type="evidence" value="ECO:0007669"/>
    <property type="project" value="InterPro"/>
</dbReference>
<keyword evidence="3" id="KW-0560">Oxidoreductase</keyword>
<accession>A0AAQ3KR22</accession>
<dbReference type="EMBL" id="CP136896">
    <property type="protein sequence ID" value="WOL12800.1"/>
    <property type="molecule type" value="Genomic_DNA"/>
</dbReference>
<evidence type="ECO:0000256" key="3">
    <source>
        <dbReference type="ARBA" id="ARBA00023002"/>
    </source>
</evidence>
<proteinExistence type="inferred from homology"/>
<dbReference type="GO" id="GO:0020037">
    <property type="term" value="F:heme binding"/>
    <property type="evidence" value="ECO:0007669"/>
    <property type="project" value="InterPro"/>
</dbReference>
<sequence>MHSACSFSSARLLPPVRVWTSKRCSSGSPSTTFVPPPSASIPVVSPLTCPSCPSRSLRGSHRVVVVLFHRVALCVEDDEAFQCWRGEAAQGGRQGHAQLRRGNRGEPTDRVRELQRLEIRQLLRPPLKIDRIRNYETTHALDDVVFTVDDLKRMEYLQAAISKSMQLYPSVPIEFKEALEDNVFPDGTVVKKGARVIYSIYSMARMESISGKDCREFRPERRIKDGVSVTESQFKYSVFNAEPRLCIGKKFVYAKRQDDLSTCASHMDKSK</sequence>
<keyword evidence="2" id="KW-0479">Metal-binding</keyword>
<dbReference type="Proteomes" id="UP001327560">
    <property type="component" value="Chromosome 7"/>
</dbReference>
<dbReference type="Gene3D" id="1.10.630.10">
    <property type="entry name" value="Cytochrome P450"/>
    <property type="match status" value="1"/>
</dbReference>
<evidence type="ECO:0000256" key="4">
    <source>
        <dbReference type="ARBA" id="ARBA00023004"/>
    </source>
</evidence>
<dbReference type="InterPro" id="IPR036396">
    <property type="entry name" value="Cyt_P450_sf"/>
</dbReference>
<protein>
    <submittedName>
        <fullName evidence="5">Cytochrome P450</fullName>
    </submittedName>
</protein>
<reference evidence="5 6" key="1">
    <citation type="submission" date="2023-10" db="EMBL/GenBank/DDBJ databases">
        <title>Chromosome-scale genome assembly provides insights into flower coloration mechanisms of Canna indica.</title>
        <authorList>
            <person name="Li C."/>
        </authorList>
    </citation>
    <scope>NUCLEOTIDE SEQUENCE [LARGE SCALE GENOMIC DNA]</scope>
    <source>
        <tissue evidence="5">Flower</tissue>
    </source>
</reference>
<keyword evidence="6" id="KW-1185">Reference proteome</keyword>
<dbReference type="GO" id="GO:0004497">
    <property type="term" value="F:monooxygenase activity"/>
    <property type="evidence" value="ECO:0007669"/>
    <property type="project" value="InterPro"/>
</dbReference>
<evidence type="ECO:0000256" key="2">
    <source>
        <dbReference type="ARBA" id="ARBA00022723"/>
    </source>
</evidence>
<name>A0AAQ3KR22_9LILI</name>
<evidence type="ECO:0000256" key="1">
    <source>
        <dbReference type="ARBA" id="ARBA00010617"/>
    </source>
</evidence>
<dbReference type="GO" id="GO:0016705">
    <property type="term" value="F:oxidoreductase activity, acting on paired donors, with incorporation or reduction of molecular oxygen"/>
    <property type="evidence" value="ECO:0007669"/>
    <property type="project" value="InterPro"/>
</dbReference>
<evidence type="ECO:0000313" key="6">
    <source>
        <dbReference type="Proteomes" id="UP001327560"/>
    </source>
</evidence>
<dbReference type="Pfam" id="PF00067">
    <property type="entry name" value="p450"/>
    <property type="match status" value="1"/>
</dbReference>
<organism evidence="5 6">
    <name type="scientific">Canna indica</name>
    <name type="common">Indian-shot</name>
    <dbReference type="NCBI Taxonomy" id="4628"/>
    <lineage>
        <taxon>Eukaryota</taxon>
        <taxon>Viridiplantae</taxon>
        <taxon>Streptophyta</taxon>
        <taxon>Embryophyta</taxon>
        <taxon>Tracheophyta</taxon>
        <taxon>Spermatophyta</taxon>
        <taxon>Magnoliopsida</taxon>
        <taxon>Liliopsida</taxon>
        <taxon>Zingiberales</taxon>
        <taxon>Cannaceae</taxon>
        <taxon>Canna</taxon>
    </lineage>
</organism>
<dbReference type="SUPFAM" id="SSF48264">
    <property type="entry name" value="Cytochrome P450"/>
    <property type="match status" value="1"/>
</dbReference>
<dbReference type="PANTHER" id="PTHR24296">
    <property type="entry name" value="CYTOCHROME P450"/>
    <property type="match status" value="1"/>
</dbReference>
<dbReference type="InterPro" id="IPR001128">
    <property type="entry name" value="Cyt_P450"/>
</dbReference>
<evidence type="ECO:0000313" key="5">
    <source>
        <dbReference type="EMBL" id="WOL12800.1"/>
    </source>
</evidence>
<gene>
    <name evidence="5" type="ORF">Cni_G21568</name>
</gene>
<comment type="similarity">
    <text evidence="1">Belongs to the cytochrome P450 family.</text>
</comment>
<dbReference type="AlphaFoldDB" id="A0AAQ3KR22"/>
<keyword evidence="4" id="KW-0408">Iron</keyword>